<dbReference type="Pfam" id="PF00105">
    <property type="entry name" value="zf-C4"/>
    <property type="match status" value="1"/>
</dbReference>
<keyword evidence="7" id="KW-0675">Receptor</keyword>
<dbReference type="InterPro" id="IPR050234">
    <property type="entry name" value="Nuclear_hormone_rcpt_NR1"/>
</dbReference>
<dbReference type="PROSITE" id="PS51030">
    <property type="entry name" value="NUCLEAR_REC_DBD_2"/>
    <property type="match status" value="1"/>
</dbReference>
<dbReference type="PRINTS" id="PR00047">
    <property type="entry name" value="STROIDFINGER"/>
</dbReference>
<evidence type="ECO:0000256" key="4">
    <source>
        <dbReference type="ARBA" id="ARBA00023015"/>
    </source>
</evidence>
<evidence type="ECO:0000256" key="5">
    <source>
        <dbReference type="ARBA" id="ARBA00023125"/>
    </source>
</evidence>
<sequence length="238" mass="27096">MSGGFSSVQSIREALALRNKEEEVLGDEEPRACGVCGDQAKGYHFNAWTCEGCKGFFRRAIKRTPPLPCQFLNKCSITKKNRRQCQDCRLRKCQAIGMRQDMIMSEKEIMERRIRLKRKKMLNTPIHLSSQQEETIRELLYGHRKTFDLEFYRFSSFRPMDRNIFAVRGSSQSGPASSDVSSLSTSARLRGRPETPQTQGGENARQGCVFTALPHVTDLATCMIHDIIAFSKSLTDFK</sequence>
<dbReference type="EMBL" id="SWLE01000001">
    <property type="protein sequence ID" value="TNN04294.1"/>
    <property type="molecule type" value="Genomic_DNA"/>
</dbReference>
<dbReference type="SUPFAM" id="SSF48508">
    <property type="entry name" value="Nuclear receptor ligand-binding domain"/>
    <property type="match status" value="1"/>
</dbReference>
<keyword evidence="5" id="KW-0238">DNA-binding</keyword>
<proteinExistence type="predicted"/>
<dbReference type="InterPro" id="IPR001628">
    <property type="entry name" value="Znf_hrmn_rcpt"/>
</dbReference>
<dbReference type="PROSITE" id="PS00031">
    <property type="entry name" value="NUCLEAR_REC_DBD_1"/>
    <property type="match status" value="1"/>
</dbReference>
<accession>A0A4Z2CJM3</accession>
<comment type="caution">
    <text evidence="11">The sequence shown here is derived from an EMBL/GenBank/DDBJ whole genome shotgun (WGS) entry which is preliminary data.</text>
</comment>
<reference evidence="11 12" key="1">
    <citation type="submission" date="2019-04" db="EMBL/GenBank/DDBJ databases">
        <title>The sequence and de novo assembly of Takifugu bimaculatus genome using PacBio and Hi-C technologies.</title>
        <authorList>
            <person name="Xu P."/>
            <person name="Liu B."/>
            <person name="Zhou Z."/>
        </authorList>
    </citation>
    <scope>NUCLEOTIDE SEQUENCE [LARGE SCALE GENOMIC DNA]</scope>
    <source>
        <strain evidence="11">TB-2018</strain>
        <tissue evidence="11">Muscle</tissue>
    </source>
</reference>
<dbReference type="Gene3D" id="3.30.50.10">
    <property type="entry name" value="Erythroid Transcription Factor GATA-1, subunit A"/>
    <property type="match status" value="1"/>
</dbReference>
<dbReference type="SUPFAM" id="SSF57716">
    <property type="entry name" value="Glucocorticoid receptor-like (DNA-binding domain)"/>
    <property type="match status" value="1"/>
</dbReference>
<evidence type="ECO:0000313" key="11">
    <source>
        <dbReference type="EMBL" id="TNN04294.1"/>
    </source>
</evidence>
<dbReference type="AlphaFoldDB" id="A0A4Z2CJM3"/>
<evidence type="ECO:0000256" key="7">
    <source>
        <dbReference type="ARBA" id="ARBA00023170"/>
    </source>
</evidence>
<gene>
    <name evidence="11" type="ORF">fugu_001323</name>
</gene>
<evidence type="ECO:0000259" key="10">
    <source>
        <dbReference type="PROSITE" id="PS51030"/>
    </source>
</evidence>
<dbReference type="GO" id="GO:0045944">
    <property type="term" value="P:positive regulation of transcription by RNA polymerase II"/>
    <property type="evidence" value="ECO:0007669"/>
    <property type="project" value="TreeGrafter"/>
</dbReference>
<dbReference type="Proteomes" id="UP000516260">
    <property type="component" value="Chromosome 1"/>
</dbReference>
<dbReference type="PANTHER" id="PTHR24082:SF39">
    <property type="entry name" value="NUCLEAR RECEPTOR SUBFAMILY 1 GROUP I MEMBER 2"/>
    <property type="match status" value="1"/>
</dbReference>
<evidence type="ECO:0000256" key="9">
    <source>
        <dbReference type="SAM" id="MobiDB-lite"/>
    </source>
</evidence>
<dbReference type="Gene3D" id="1.10.565.10">
    <property type="entry name" value="Retinoid X Receptor"/>
    <property type="match status" value="1"/>
</dbReference>
<dbReference type="GO" id="GO:0008270">
    <property type="term" value="F:zinc ion binding"/>
    <property type="evidence" value="ECO:0007669"/>
    <property type="project" value="UniProtKB-KW"/>
</dbReference>
<dbReference type="InterPro" id="IPR013088">
    <property type="entry name" value="Znf_NHR/GATA"/>
</dbReference>
<keyword evidence="12" id="KW-1185">Reference proteome</keyword>
<dbReference type="CDD" id="cd07156">
    <property type="entry name" value="NR_DBD_VDR_like"/>
    <property type="match status" value="1"/>
</dbReference>
<evidence type="ECO:0000256" key="2">
    <source>
        <dbReference type="ARBA" id="ARBA00022771"/>
    </source>
</evidence>
<dbReference type="SMART" id="SM00399">
    <property type="entry name" value="ZnF_C4"/>
    <property type="match status" value="1"/>
</dbReference>
<dbReference type="GO" id="GO:0030154">
    <property type="term" value="P:cell differentiation"/>
    <property type="evidence" value="ECO:0007669"/>
    <property type="project" value="TreeGrafter"/>
</dbReference>
<dbReference type="GO" id="GO:0000122">
    <property type="term" value="P:negative regulation of transcription by RNA polymerase II"/>
    <property type="evidence" value="ECO:0007669"/>
    <property type="project" value="TreeGrafter"/>
</dbReference>
<dbReference type="InterPro" id="IPR035500">
    <property type="entry name" value="NHR-like_dom_sf"/>
</dbReference>
<organism evidence="11 12">
    <name type="scientific">Takifugu bimaculatus</name>
    <dbReference type="NCBI Taxonomy" id="433685"/>
    <lineage>
        <taxon>Eukaryota</taxon>
        <taxon>Metazoa</taxon>
        <taxon>Chordata</taxon>
        <taxon>Craniata</taxon>
        <taxon>Vertebrata</taxon>
        <taxon>Euteleostomi</taxon>
        <taxon>Actinopterygii</taxon>
        <taxon>Neopterygii</taxon>
        <taxon>Teleostei</taxon>
        <taxon>Neoteleostei</taxon>
        <taxon>Acanthomorphata</taxon>
        <taxon>Eupercaria</taxon>
        <taxon>Tetraodontiformes</taxon>
        <taxon>Tetradontoidea</taxon>
        <taxon>Tetraodontidae</taxon>
        <taxon>Takifugu</taxon>
    </lineage>
</organism>
<dbReference type="PANTHER" id="PTHR24082">
    <property type="entry name" value="NUCLEAR HORMONE RECEPTOR"/>
    <property type="match status" value="1"/>
</dbReference>
<keyword evidence="1" id="KW-0479">Metal-binding</keyword>
<protein>
    <recommendedName>
        <fullName evidence="10">Nuclear receptor domain-containing protein</fullName>
    </recommendedName>
</protein>
<keyword evidence="8" id="KW-0539">Nucleus</keyword>
<evidence type="ECO:0000256" key="1">
    <source>
        <dbReference type="ARBA" id="ARBA00022723"/>
    </source>
</evidence>
<feature type="region of interest" description="Disordered" evidence="9">
    <location>
        <begin position="168"/>
        <end position="203"/>
    </location>
</feature>
<dbReference type="GO" id="GO:0004879">
    <property type="term" value="F:nuclear receptor activity"/>
    <property type="evidence" value="ECO:0007669"/>
    <property type="project" value="TreeGrafter"/>
</dbReference>
<keyword evidence="4" id="KW-0805">Transcription regulation</keyword>
<keyword evidence="3" id="KW-0862">Zinc</keyword>
<evidence type="ECO:0000256" key="6">
    <source>
        <dbReference type="ARBA" id="ARBA00023163"/>
    </source>
</evidence>
<feature type="compositionally biased region" description="Low complexity" evidence="9">
    <location>
        <begin position="177"/>
        <end position="186"/>
    </location>
</feature>
<feature type="domain" description="Nuclear receptor" evidence="10">
    <location>
        <begin position="30"/>
        <end position="105"/>
    </location>
</feature>
<evidence type="ECO:0000313" key="12">
    <source>
        <dbReference type="Proteomes" id="UP000516260"/>
    </source>
</evidence>
<evidence type="ECO:0000256" key="8">
    <source>
        <dbReference type="ARBA" id="ARBA00023242"/>
    </source>
</evidence>
<dbReference type="GO" id="GO:0000978">
    <property type="term" value="F:RNA polymerase II cis-regulatory region sequence-specific DNA binding"/>
    <property type="evidence" value="ECO:0007669"/>
    <property type="project" value="TreeGrafter"/>
</dbReference>
<keyword evidence="6" id="KW-0804">Transcription</keyword>
<name>A0A4Z2CJM3_9TELE</name>
<evidence type="ECO:0000256" key="3">
    <source>
        <dbReference type="ARBA" id="ARBA00022833"/>
    </source>
</evidence>
<keyword evidence="2" id="KW-0863">Zinc-finger</keyword>